<dbReference type="AlphaFoldDB" id="A0A225DJW6"/>
<evidence type="ECO:0000259" key="2">
    <source>
        <dbReference type="PROSITE" id="PS50093"/>
    </source>
</evidence>
<name>A0A225DJW6_9BACT</name>
<protein>
    <submittedName>
        <fullName evidence="3">Putative internalin</fullName>
    </submittedName>
</protein>
<accession>A0A225DJW6</accession>
<feature type="domain" description="PKD" evidence="2">
    <location>
        <begin position="35"/>
        <end position="117"/>
    </location>
</feature>
<dbReference type="Proteomes" id="UP000214646">
    <property type="component" value="Unassembled WGS sequence"/>
</dbReference>
<feature type="region of interest" description="Disordered" evidence="1">
    <location>
        <begin position="187"/>
        <end position="210"/>
    </location>
</feature>
<dbReference type="InterPro" id="IPR000601">
    <property type="entry name" value="PKD_dom"/>
</dbReference>
<evidence type="ECO:0000256" key="1">
    <source>
        <dbReference type="SAM" id="MobiDB-lite"/>
    </source>
</evidence>
<evidence type="ECO:0000313" key="4">
    <source>
        <dbReference type="Proteomes" id="UP000214646"/>
    </source>
</evidence>
<dbReference type="InterPro" id="IPR035986">
    <property type="entry name" value="PKD_dom_sf"/>
</dbReference>
<dbReference type="EMBL" id="NIDE01000005">
    <property type="protein sequence ID" value="OWK41751.1"/>
    <property type="molecule type" value="Genomic_DNA"/>
</dbReference>
<dbReference type="Gene3D" id="2.60.40.10">
    <property type="entry name" value="Immunoglobulins"/>
    <property type="match status" value="1"/>
</dbReference>
<comment type="caution">
    <text evidence="3">The sequence shown here is derived from an EMBL/GenBank/DDBJ whole genome shotgun (WGS) entry which is preliminary data.</text>
</comment>
<sequence length="210" mass="21557">MSYPAAGDYTVGVTVTDGTGQSTSAAATIHVDPLLTVSVAPTPPTGWPNQTITFAATPSGGDGTYTYSWPDGTSGASDGTSFTRTGYQSVTVQVTDGHGQTASGTGTVYINTPHVSISGGQDAIAAGPGSTQNGYFDIHRDSTGWVPADGGVRVAVRDSRPGDRLRGPVGQRRVGVVRIVRHRRVGVRGPGRPVDQAGGREHDGVVGVNR</sequence>
<organism evidence="3 4">
    <name type="scientific">Fimbriiglobus ruber</name>
    <dbReference type="NCBI Taxonomy" id="1908690"/>
    <lineage>
        <taxon>Bacteria</taxon>
        <taxon>Pseudomonadati</taxon>
        <taxon>Planctomycetota</taxon>
        <taxon>Planctomycetia</taxon>
        <taxon>Gemmatales</taxon>
        <taxon>Gemmataceae</taxon>
        <taxon>Fimbriiglobus</taxon>
    </lineage>
</organism>
<keyword evidence="4" id="KW-1185">Reference proteome</keyword>
<gene>
    <name evidence="3" type="ORF">FRUB_03829</name>
</gene>
<dbReference type="SUPFAM" id="SSF49299">
    <property type="entry name" value="PKD domain"/>
    <property type="match status" value="1"/>
</dbReference>
<reference evidence="4" key="1">
    <citation type="submission" date="2017-06" db="EMBL/GenBank/DDBJ databases">
        <title>Genome analysis of Fimbriiglobus ruber SP5, the first member of the order Planctomycetales with confirmed chitinolytic capability.</title>
        <authorList>
            <person name="Ravin N.V."/>
            <person name="Rakitin A.L."/>
            <person name="Ivanova A.A."/>
            <person name="Beletsky A.V."/>
            <person name="Kulichevskaya I.S."/>
            <person name="Mardanov A.V."/>
            <person name="Dedysh S.N."/>
        </authorList>
    </citation>
    <scope>NUCLEOTIDE SEQUENCE [LARGE SCALE GENOMIC DNA]</scope>
    <source>
        <strain evidence="4">SP5</strain>
    </source>
</reference>
<dbReference type="PROSITE" id="PS50093">
    <property type="entry name" value="PKD"/>
    <property type="match status" value="1"/>
</dbReference>
<dbReference type="InterPro" id="IPR013783">
    <property type="entry name" value="Ig-like_fold"/>
</dbReference>
<proteinExistence type="predicted"/>
<evidence type="ECO:0000313" key="3">
    <source>
        <dbReference type="EMBL" id="OWK41751.1"/>
    </source>
</evidence>